<feature type="region of interest" description="Disordered" evidence="1">
    <location>
        <begin position="35"/>
        <end position="71"/>
    </location>
</feature>
<organism evidence="3 4">
    <name type="scientific">Nitzschia inconspicua</name>
    <dbReference type="NCBI Taxonomy" id="303405"/>
    <lineage>
        <taxon>Eukaryota</taxon>
        <taxon>Sar</taxon>
        <taxon>Stramenopiles</taxon>
        <taxon>Ochrophyta</taxon>
        <taxon>Bacillariophyta</taxon>
        <taxon>Bacillariophyceae</taxon>
        <taxon>Bacillariophycidae</taxon>
        <taxon>Bacillariales</taxon>
        <taxon>Bacillariaceae</taxon>
        <taxon>Nitzschia</taxon>
    </lineage>
</organism>
<keyword evidence="2" id="KW-1133">Transmembrane helix</keyword>
<evidence type="ECO:0000313" key="4">
    <source>
        <dbReference type="Proteomes" id="UP000693970"/>
    </source>
</evidence>
<feature type="transmembrane region" description="Helical" evidence="2">
    <location>
        <begin position="110"/>
        <end position="135"/>
    </location>
</feature>
<feature type="region of interest" description="Disordered" evidence="1">
    <location>
        <begin position="1"/>
        <end position="20"/>
    </location>
</feature>
<reference evidence="3" key="1">
    <citation type="journal article" date="2021" name="Sci. Rep.">
        <title>Diploid genomic architecture of Nitzschia inconspicua, an elite biomass production diatom.</title>
        <authorList>
            <person name="Oliver A."/>
            <person name="Podell S."/>
            <person name="Pinowska A."/>
            <person name="Traller J.C."/>
            <person name="Smith S.R."/>
            <person name="McClure R."/>
            <person name="Beliaev A."/>
            <person name="Bohutskyi P."/>
            <person name="Hill E.A."/>
            <person name="Rabines A."/>
            <person name="Zheng H."/>
            <person name="Allen L.Z."/>
            <person name="Kuo A."/>
            <person name="Grigoriev I.V."/>
            <person name="Allen A.E."/>
            <person name="Hazlebeck D."/>
            <person name="Allen E.E."/>
        </authorList>
    </citation>
    <scope>NUCLEOTIDE SEQUENCE</scope>
    <source>
        <strain evidence="3">Hildebrandi</strain>
    </source>
</reference>
<evidence type="ECO:0000256" key="1">
    <source>
        <dbReference type="SAM" id="MobiDB-lite"/>
    </source>
</evidence>
<keyword evidence="2" id="KW-0472">Membrane</keyword>
<evidence type="ECO:0000256" key="2">
    <source>
        <dbReference type="SAM" id="Phobius"/>
    </source>
</evidence>
<evidence type="ECO:0000313" key="3">
    <source>
        <dbReference type="EMBL" id="KAG7367623.1"/>
    </source>
</evidence>
<sequence>MQHKQYSDSHRANRDKKLRQQGCSFSSVELSTYEDCPGAKPVGGDDLRPTSNTDVMGNPETIQPVQDPTTDSLVVNATLVDEEERTRVLQESSWAHATPMEEERDMHSRVWIFVVGMVILLAIAVGVAFGVAFGVRGRSNGLAVNVTPSSDAVQGKKPSFELMSQAATTKISNGEKINLPYLPNGHYQPFLLEGIQGGDIISCAMEGESGDADLLLRFGEEPFLGNNFADSAANTCHSSSTTATETCENILASSNALLYVAIITYTEVFHLTLQCNITSGVESVLPSPTESPDGLQAFCDHIQGVYEGYTCYCVESESFTGMTCELGPFKTYFVHVLNFWYDSVRNFGFYASECFCRSSFCGDADAFCFWVSLVVPECFVGLNNGGLTDIICLSECSTCNNGEAFGVIVDACDNFTVPFSQGCYVTRILGEVSPYFVPG</sequence>
<reference evidence="3" key="2">
    <citation type="submission" date="2021-04" db="EMBL/GenBank/DDBJ databases">
        <authorList>
            <person name="Podell S."/>
        </authorList>
    </citation>
    <scope>NUCLEOTIDE SEQUENCE</scope>
    <source>
        <strain evidence="3">Hildebrandi</strain>
    </source>
</reference>
<protein>
    <submittedName>
        <fullName evidence="3">Uncharacterized protein</fullName>
    </submittedName>
</protein>
<name>A0A9K3LT99_9STRA</name>
<dbReference type="EMBL" id="JAGRRH010000007">
    <property type="protein sequence ID" value="KAG7367623.1"/>
    <property type="molecule type" value="Genomic_DNA"/>
</dbReference>
<keyword evidence="2" id="KW-0812">Transmembrane</keyword>
<feature type="compositionally biased region" description="Basic and acidic residues" evidence="1">
    <location>
        <begin position="1"/>
        <end position="12"/>
    </location>
</feature>
<proteinExistence type="predicted"/>
<dbReference type="Proteomes" id="UP000693970">
    <property type="component" value="Unassembled WGS sequence"/>
</dbReference>
<gene>
    <name evidence="3" type="ORF">IV203_030294</name>
</gene>
<comment type="caution">
    <text evidence="3">The sequence shown here is derived from an EMBL/GenBank/DDBJ whole genome shotgun (WGS) entry which is preliminary data.</text>
</comment>
<keyword evidence="4" id="KW-1185">Reference proteome</keyword>
<dbReference type="AlphaFoldDB" id="A0A9K3LT99"/>
<feature type="compositionally biased region" description="Polar residues" evidence="1">
    <location>
        <begin position="49"/>
        <end position="71"/>
    </location>
</feature>
<accession>A0A9K3LT99</accession>